<sequence>MKTSEILILILTVAGLSLFCAQGLLEAWSALVLLGLVAAALLWHSQDQLREKMRTKEQSLKTQVRSSAKDASLKQKQILTILTNIPSPLAMMDSYGHLTLYNEGFSQFLTEESEAEINYRDERIAVEVRLFLKEAYLSENAIVRNLHRNGIDFQCLSVPIHENGRFNGCLLVFQDITQAMEKERMQKRFIADASHELKTPIAAIKGMIEILNRDTFDDPETMKDFHLQIEKEAKRLEMIVADLLKLSRLSMNTLALTPSACELTPLFESLIKELRPQAEQRGVSIEAENLTQEVFWLDEQKIHQALANLLMNALVHSQPEHIWLKAQMHHGRLRLTVRDDGCGIDPKHLDRIFERFYRVEESRSRASGGSGLGLAIVKAIVTAHQGEIEVVSEVGRGTCFEISLPVSLLENPEHSSSAPISVNSSK</sequence>
<dbReference type="PROSITE" id="PS50109">
    <property type="entry name" value="HIS_KIN"/>
    <property type="match status" value="1"/>
</dbReference>
<dbReference type="InterPro" id="IPR035965">
    <property type="entry name" value="PAS-like_dom_sf"/>
</dbReference>
<dbReference type="EMBL" id="WKPJ01000023">
    <property type="protein sequence ID" value="MSA90273.1"/>
    <property type="molecule type" value="Genomic_DNA"/>
</dbReference>
<keyword evidence="4" id="KW-0597">Phosphoprotein</keyword>
<dbReference type="AlphaFoldDB" id="A0A6N7S8Q8"/>
<evidence type="ECO:0000256" key="3">
    <source>
        <dbReference type="ARBA" id="ARBA00012438"/>
    </source>
</evidence>
<dbReference type="SMART" id="SM00388">
    <property type="entry name" value="HisKA"/>
    <property type="match status" value="1"/>
</dbReference>
<feature type="domain" description="Histidine kinase" evidence="9">
    <location>
        <begin position="192"/>
        <end position="408"/>
    </location>
</feature>
<dbReference type="FunFam" id="1.10.287.130:FF:000001">
    <property type="entry name" value="Two-component sensor histidine kinase"/>
    <property type="match status" value="1"/>
</dbReference>
<keyword evidence="6 10" id="KW-0418">Kinase</keyword>
<dbReference type="InterPro" id="IPR036097">
    <property type="entry name" value="HisK_dim/P_sf"/>
</dbReference>
<dbReference type="CDD" id="cd00075">
    <property type="entry name" value="HATPase"/>
    <property type="match status" value="1"/>
</dbReference>
<dbReference type="Proteomes" id="UP000480929">
    <property type="component" value="Unassembled WGS sequence"/>
</dbReference>
<organism evidence="10 12">
    <name type="scientific">Holdemania massiliensis</name>
    <dbReference type="NCBI Taxonomy" id="1468449"/>
    <lineage>
        <taxon>Bacteria</taxon>
        <taxon>Bacillati</taxon>
        <taxon>Bacillota</taxon>
        <taxon>Erysipelotrichia</taxon>
        <taxon>Erysipelotrichales</taxon>
        <taxon>Erysipelotrichaceae</taxon>
        <taxon>Holdemania</taxon>
    </lineage>
</organism>
<dbReference type="FunFam" id="3.30.565.10:FF:000006">
    <property type="entry name" value="Sensor histidine kinase WalK"/>
    <property type="match status" value="1"/>
</dbReference>
<keyword evidence="5" id="KW-0808">Transferase</keyword>
<reference evidence="12 13" key="1">
    <citation type="journal article" date="2019" name="Nat. Med.">
        <title>A library of human gut bacterial isolates paired with longitudinal multiomics data enables mechanistic microbiome research.</title>
        <authorList>
            <person name="Poyet M."/>
            <person name="Groussin M."/>
            <person name="Gibbons S.M."/>
            <person name="Avila-Pacheco J."/>
            <person name="Jiang X."/>
            <person name="Kearney S.M."/>
            <person name="Perrotta A.R."/>
            <person name="Berdy B."/>
            <person name="Zhao S."/>
            <person name="Lieberman T.D."/>
            <person name="Swanson P.K."/>
            <person name="Smith M."/>
            <person name="Roesemann S."/>
            <person name="Alexander J.E."/>
            <person name="Rich S.A."/>
            <person name="Livny J."/>
            <person name="Vlamakis H."/>
            <person name="Clish C."/>
            <person name="Bullock K."/>
            <person name="Deik A."/>
            <person name="Scott J."/>
            <person name="Pierce K.A."/>
            <person name="Xavier R.J."/>
            <person name="Alm E.J."/>
        </authorList>
    </citation>
    <scope>NUCLEOTIDE SEQUENCE [LARGE SCALE GENOMIC DNA]</scope>
    <source>
        <strain evidence="10 12">BIOML-A4</strain>
        <strain evidence="11 13">BIOML-A5</strain>
    </source>
</reference>
<evidence type="ECO:0000313" key="11">
    <source>
        <dbReference type="EMBL" id="MSC34003.1"/>
    </source>
</evidence>
<dbReference type="Pfam" id="PF02518">
    <property type="entry name" value="HATPase_c"/>
    <property type="match status" value="1"/>
</dbReference>
<dbReference type="InterPro" id="IPR003661">
    <property type="entry name" value="HisK_dim/P_dom"/>
</dbReference>
<proteinExistence type="predicted"/>
<dbReference type="SMART" id="SM00387">
    <property type="entry name" value="HATPase_c"/>
    <property type="match status" value="1"/>
</dbReference>
<dbReference type="PRINTS" id="PR00344">
    <property type="entry name" value="BCTRLSENSOR"/>
</dbReference>
<dbReference type="RefSeq" id="WP_154239494.1">
    <property type="nucleotide sequence ID" value="NZ_CALJPI010000025.1"/>
</dbReference>
<evidence type="ECO:0000256" key="8">
    <source>
        <dbReference type="ARBA" id="ARBA00023136"/>
    </source>
</evidence>
<dbReference type="EC" id="2.7.13.3" evidence="3"/>
<dbReference type="PANTHER" id="PTHR45453:SF1">
    <property type="entry name" value="PHOSPHATE REGULON SENSOR PROTEIN PHOR"/>
    <property type="match status" value="1"/>
</dbReference>
<comment type="caution">
    <text evidence="10">The sequence shown here is derived from an EMBL/GenBank/DDBJ whole genome shotgun (WGS) entry which is preliminary data.</text>
</comment>
<comment type="subcellular location">
    <subcellularLocation>
        <location evidence="2">Membrane</location>
    </subcellularLocation>
</comment>
<dbReference type="InterPro" id="IPR004358">
    <property type="entry name" value="Sig_transdc_His_kin-like_C"/>
</dbReference>
<gene>
    <name evidence="11" type="ORF">GKD88_12820</name>
    <name evidence="10" type="ORF">GKE08_13150</name>
</gene>
<evidence type="ECO:0000256" key="7">
    <source>
        <dbReference type="ARBA" id="ARBA00023012"/>
    </source>
</evidence>
<evidence type="ECO:0000256" key="4">
    <source>
        <dbReference type="ARBA" id="ARBA00022553"/>
    </source>
</evidence>
<dbReference type="Pfam" id="PF00512">
    <property type="entry name" value="HisKA"/>
    <property type="match status" value="1"/>
</dbReference>
<dbReference type="InterPro" id="IPR003594">
    <property type="entry name" value="HATPase_dom"/>
</dbReference>
<name>A0A6N7S8Q8_9FIRM</name>
<dbReference type="SUPFAM" id="SSF47384">
    <property type="entry name" value="Homodimeric domain of signal transducing histidine kinase"/>
    <property type="match status" value="1"/>
</dbReference>
<evidence type="ECO:0000256" key="1">
    <source>
        <dbReference type="ARBA" id="ARBA00000085"/>
    </source>
</evidence>
<evidence type="ECO:0000256" key="2">
    <source>
        <dbReference type="ARBA" id="ARBA00004370"/>
    </source>
</evidence>
<evidence type="ECO:0000313" key="10">
    <source>
        <dbReference type="EMBL" id="MSA90273.1"/>
    </source>
</evidence>
<dbReference type="Gene3D" id="3.30.450.20">
    <property type="entry name" value="PAS domain"/>
    <property type="match status" value="1"/>
</dbReference>
<dbReference type="InterPro" id="IPR036890">
    <property type="entry name" value="HATPase_C_sf"/>
</dbReference>
<keyword evidence="7" id="KW-0902">Two-component regulatory system</keyword>
<keyword evidence="8" id="KW-0472">Membrane</keyword>
<dbReference type="EMBL" id="WKPI01000025">
    <property type="protein sequence ID" value="MSC34003.1"/>
    <property type="molecule type" value="Genomic_DNA"/>
</dbReference>
<dbReference type="InterPro" id="IPR005467">
    <property type="entry name" value="His_kinase_dom"/>
</dbReference>
<dbReference type="GO" id="GO:0016036">
    <property type="term" value="P:cellular response to phosphate starvation"/>
    <property type="evidence" value="ECO:0007669"/>
    <property type="project" value="TreeGrafter"/>
</dbReference>
<dbReference type="GO" id="GO:0000155">
    <property type="term" value="F:phosphorelay sensor kinase activity"/>
    <property type="evidence" value="ECO:0007669"/>
    <property type="project" value="InterPro"/>
</dbReference>
<evidence type="ECO:0000256" key="6">
    <source>
        <dbReference type="ARBA" id="ARBA00022777"/>
    </source>
</evidence>
<dbReference type="OrthoDB" id="9813151at2"/>
<evidence type="ECO:0000313" key="12">
    <source>
        <dbReference type="Proteomes" id="UP000433575"/>
    </source>
</evidence>
<evidence type="ECO:0000256" key="5">
    <source>
        <dbReference type="ARBA" id="ARBA00022679"/>
    </source>
</evidence>
<dbReference type="GO" id="GO:0004721">
    <property type="term" value="F:phosphoprotein phosphatase activity"/>
    <property type="evidence" value="ECO:0007669"/>
    <property type="project" value="TreeGrafter"/>
</dbReference>
<dbReference type="SUPFAM" id="SSF55785">
    <property type="entry name" value="PYP-like sensor domain (PAS domain)"/>
    <property type="match status" value="1"/>
</dbReference>
<dbReference type="SUPFAM" id="SSF55874">
    <property type="entry name" value="ATPase domain of HSP90 chaperone/DNA topoisomerase II/histidine kinase"/>
    <property type="match status" value="1"/>
</dbReference>
<dbReference type="GO" id="GO:0005886">
    <property type="term" value="C:plasma membrane"/>
    <property type="evidence" value="ECO:0007669"/>
    <property type="project" value="TreeGrafter"/>
</dbReference>
<protein>
    <recommendedName>
        <fullName evidence="3">histidine kinase</fullName>
        <ecNumber evidence="3">2.7.13.3</ecNumber>
    </recommendedName>
</protein>
<evidence type="ECO:0000313" key="13">
    <source>
        <dbReference type="Proteomes" id="UP000480929"/>
    </source>
</evidence>
<accession>A0A6N7S8Q8</accession>
<evidence type="ECO:0000259" key="9">
    <source>
        <dbReference type="PROSITE" id="PS50109"/>
    </source>
</evidence>
<dbReference type="Gene3D" id="3.30.565.10">
    <property type="entry name" value="Histidine kinase-like ATPase, C-terminal domain"/>
    <property type="match status" value="1"/>
</dbReference>
<comment type="catalytic activity">
    <reaction evidence="1">
        <text>ATP + protein L-histidine = ADP + protein N-phospho-L-histidine.</text>
        <dbReference type="EC" id="2.7.13.3"/>
    </reaction>
</comment>
<dbReference type="CDD" id="cd00082">
    <property type="entry name" value="HisKA"/>
    <property type="match status" value="1"/>
</dbReference>
<dbReference type="InterPro" id="IPR050351">
    <property type="entry name" value="BphY/WalK/GraS-like"/>
</dbReference>
<keyword evidence="13" id="KW-1185">Reference proteome</keyword>
<dbReference type="PANTHER" id="PTHR45453">
    <property type="entry name" value="PHOSPHATE REGULON SENSOR PROTEIN PHOR"/>
    <property type="match status" value="1"/>
</dbReference>
<dbReference type="Gene3D" id="1.10.287.130">
    <property type="match status" value="1"/>
</dbReference>
<dbReference type="Proteomes" id="UP000433575">
    <property type="component" value="Unassembled WGS sequence"/>
</dbReference>